<reference evidence="3" key="1">
    <citation type="submission" date="2022-12" db="EMBL/GenBank/DDBJ databases">
        <authorList>
            <person name="Webb A."/>
        </authorList>
    </citation>
    <scope>NUCLEOTIDE SEQUENCE</scope>
    <source>
        <strain evidence="3">Pd1</strain>
    </source>
</reference>
<evidence type="ECO:0000256" key="1">
    <source>
        <dbReference type="SAM" id="Phobius"/>
    </source>
</evidence>
<accession>A0AAV0V5X6</accession>
<dbReference type="Gene3D" id="3.90.79.10">
    <property type="entry name" value="Nucleoside Triphosphate Pyrophosphohydrolase"/>
    <property type="match status" value="1"/>
</dbReference>
<dbReference type="Pfam" id="PF00293">
    <property type="entry name" value="NUDIX"/>
    <property type="match status" value="1"/>
</dbReference>
<keyword evidence="1" id="KW-0472">Membrane</keyword>
<dbReference type="InterPro" id="IPR045121">
    <property type="entry name" value="CoAse"/>
</dbReference>
<dbReference type="InterPro" id="IPR000086">
    <property type="entry name" value="NUDIX_hydrolase_dom"/>
</dbReference>
<keyword evidence="1" id="KW-1133">Transmembrane helix</keyword>
<feature type="transmembrane region" description="Helical" evidence="1">
    <location>
        <begin position="277"/>
        <end position="299"/>
    </location>
</feature>
<dbReference type="PROSITE" id="PS51462">
    <property type="entry name" value="NUDIX"/>
    <property type="match status" value="1"/>
</dbReference>
<name>A0AAV0V5X6_9STRA</name>
<comment type="caution">
    <text evidence="3">The sequence shown here is derived from an EMBL/GenBank/DDBJ whole genome shotgun (WGS) entry which is preliminary data.</text>
</comment>
<dbReference type="CDD" id="cd03426">
    <property type="entry name" value="NUDIX_CoAse_Nudt7"/>
    <property type="match status" value="1"/>
</dbReference>
<proteinExistence type="predicted"/>
<evidence type="ECO:0000259" key="2">
    <source>
        <dbReference type="PROSITE" id="PS51462"/>
    </source>
</evidence>
<organism evidence="3 4">
    <name type="scientific">Peronospora destructor</name>
    <dbReference type="NCBI Taxonomy" id="86335"/>
    <lineage>
        <taxon>Eukaryota</taxon>
        <taxon>Sar</taxon>
        <taxon>Stramenopiles</taxon>
        <taxon>Oomycota</taxon>
        <taxon>Peronosporomycetes</taxon>
        <taxon>Peronosporales</taxon>
        <taxon>Peronosporaceae</taxon>
        <taxon>Peronospora</taxon>
    </lineage>
</organism>
<dbReference type="SUPFAM" id="SSF55811">
    <property type="entry name" value="Nudix"/>
    <property type="match status" value="1"/>
</dbReference>
<dbReference type="EMBL" id="CANTFM010002154">
    <property type="protein sequence ID" value="CAI5744605.1"/>
    <property type="molecule type" value="Genomic_DNA"/>
</dbReference>
<dbReference type="PANTHER" id="PTHR12992:SF44">
    <property type="entry name" value="NUDIX HYDROLASE DOMAIN-CONTAINING PROTEIN"/>
    <property type="match status" value="1"/>
</dbReference>
<keyword evidence="4" id="KW-1185">Reference proteome</keyword>
<feature type="domain" description="Nudix hydrolase" evidence="2">
    <location>
        <begin position="23"/>
        <end position="189"/>
    </location>
</feature>
<dbReference type="GO" id="GO:0010945">
    <property type="term" value="F:coenzyme A diphosphatase activity"/>
    <property type="evidence" value="ECO:0007669"/>
    <property type="project" value="InterPro"/>
</dbReference>
<dbReference type="Proteomes" id="UP001162029">
    <property type="component" value="Unassembled WGS sequence"/>
</dbReference>
<keyword evidence="1" id="KW-0812">Transmembrane</keyword>
<evidence type="ECO:0000313" key="4">
    <source>
        <dbReference type="Proteomes" id="UP001162029"/>
    </source>
</evidence>
<sequence>MESLVLLLQRNLAKQPHLRYNVPFVRASVAAIFRWKEKDKQSLQLLFVRRSVNEKDTWSGQVAFPGGRRQKKTTRNFSSRDHISKEWMDWESLCETAQRETMEEVGLDLSTSHVHWIGSLPPIRTHLRSLSVSAQVFFIDVAADEHDYKPKLQESEVADVFWVDVQELFNMQRYHVLSYPLEDSRLSLRMHPRVLAMAKRLLGNMLFDCIYLPRPNDSMVDDDHLSRRHVHDFVLWGLTLRAVVDLFAVAGSPLLMRPNAQHFDSKLLGKIVLYCMRFPETIIAGTVTISTMVLVGVIFSRL</sequence>
<gene>
    <name evidence="3" type="ORF">PDE001_LOCUS9742</name>
</gene>
<evidence type="ECO:0000313" key="3">
    <source>
        <dbReference type="EMBL" id="CAI5744605.1"/>
    </source>
</evidence>
<protein>
    <recommendedName>
        <fullName evidence="2">Nudix hydrolase domain-containing protein</fullName>
    </recommendedName>
</protein>
<dbReference type="AlphaFoldDB" id="A0AAV0V5X6"/>
<dbReference type="InterPro" id="IPR015797">
    <property type="entry name" value="NUDIX_hydrolase-like_dom_sf"/>
</dbReference>
<dbReference type="PANTHER" id="PTHR12992">
    <property type="entry name" value="NUDIX HYDROLASE"/>
    <property type="match status" value="1"/>
</dbReference>